<dbReference type="AlphaFoldDB" id="A0A0M3HMK3"/>
<dbReference type="Proteomes" id="UP000036681">
    <property type="component" value="Unplaced"/>
</dbReference>
<evidence type="ECO:0000313" key="1">
    <source>
        <dbReference type="Proteomes" id="UP000036681"/>
    </source>
</evidence>
<dbReference type="WBParaSite" id="ALUE_0000276201-mRNA-1">
    <property type="protein sequence ID" value="ALUE_0000276201-mRNA-1"/>
    <property type="gene ID" value="ALUE_0000276201"/>
</dbReference>
<name>A0A0M3HMK3_ASCLU</name>
<reference evidence="2" key="1">
    <citation type="submission" date="2017-02" db="UniProtKB">
        <authorList>
            <consortium name="WormBaseParasite"/>
        </authorList>
    </citation>
    <scope>IDENTIFICATION</scope>
</reference>
<keyword evidence="1" id="KW-1185">Reference proteome</keyword>
<evidence type="ECO:0000313" key="2">
    <source>
        <dbReference type="WBParaSite" id="ALUE_0000276201-mRNA-1"/>
    </source>
</evidence>
<sequence>MAFIVPVMKKDYSIYSKKVAPVRSSPTTRCSFKGLEPIAKFEVGKMHERQRSEFPLAPSLPDTRHVHFGNCETISYFVFDEETLVGEDDDFEGSEEVDNTNRSNIPNYMPIQTVLRSALRRPYTVAAKSSARASGQSSLRTIWKMAILCSPKN</sequence>
<accession>A0A0M3HMK3</accession>
<protein>
    <submittedName>
        <fullName evidence="2">Uncharacterized protein</fullName>
    </submittedName>
</protein>
<organism evidence="1 2">
    <name type="scientific">Ascaris lumbricoides</name>
    <name type="common">Giant roundworm</name>
    <dbReference type="NCBI Taxonomy" id="6252"/>
    <lineage>
        <taxon>Eukaryota</taxon>
        <taxon>Metazoa</taxon>
        <taxon>Ecdysozoa</taxon>
        <taxon>Nematoda</taxon>
        <taxon>Chromadorea</taxon>
        <taxon>Rhabditida</taxon>
        <taxon>Spirurina</taxon>
        <taxon>Ascaridomorpha</taxon>
        <taxon>Ascaridoidea</taxon>
        <taxon>Ascarididae</taxon>
        <taxon>Ascaris</taxon>
    </lineage>
</organism>
<proteinExistence type="predicted"/>